<protein>
    <submittedName>
        <fullName evidence="2">Fused MFS/spermidine synthase</fullName>
    </submittedName>
</protein>
<dbReference type="PANTHER" id="PTHR43317">
    <property type="entry name" value="THERMOSPERMINE SYNTHASE ACAULIS5"/>
    <property type="match status" value="1"/>
</dbReference>
<proteinExistence type="predicted"/>
<dbReference type="EMBL" id="JBCLVG010000003">
    <property type="protein sequence ID" value="MEN1948074.1"/>
    <property type="molecule type" value="Genomic_DNA"/>
</dbReference>
<dbReference type="InterPro" id="IPR029063">
    <property type="entry name" value="SAM-dependent_MTases_sf"/>
</dbReference>
<dbReference type="Gene3D" id="3.40.50.150">
    <property type="entry name" value="Vaccinia Virus protein VP39"/>
    <property type="match status" value="1"/>
</dbReference>
<sequence>MDQRMRLDEDPFVPGSFILSVDGIRQSHVDPADPTRLFFEYTRRIGHVIDLVADPGHPIRALHLGGGALTLARYVAATRPGSEQVVVEIDREQTDFVLERMPLADASGIAIVFSDARQALAGLEEDGEIAFDVIVVDIYIALESPEYVGLRGFFAEVAPLLALGGAIVVNVADGRSQIQTRAQRLELGRVVEATLATAPPRVLAGEEIGNIVLVGADADRIAEWAPELQQRGPHPAAVDLG</sequence>
<keyword evidence="3" id="KW-1185">Reference proteome</keyword>
<evidence type="ECO:0000313" key="3">
    <source>
        <dbReference type="Proteomes" id="UP001425155"/>
    </source>
</evidence>
<dbReference type="RefSeq" id="WP_342116001.1">
    <property type="nucleotide sequence ID" value="NZ_JBCAUN010000003.1"/>
</dbReference>
<gene>
    <name evidence="2" type="ORF">WJX64_16075</name>
</gene>
<dbReference type="Proteomes" id="UP001425155">
    <property type="component" value="Unassembled WGS sequence"/>
</dbReference>
<reference evidence="2 3" key="1">
    <citation type="submission" date="2024-03" db="EMBL/GenBank/DDBJ databases">
        <title>YIM 134122 draft genome.</title>
        <authorList>
            <person name="Zuo S."/>
            <person name="Xiong L."/>
        </authorList>
    </citation>
    <scope>NUCLEOTIDE SEQUENCE [LARGE SCALE GENOMIC DNA]</scope>
    <source>
        <strain evidence="2 3">YIM 134122</strain>
    </source>
</reference>
<organism evidence="2 3">
    <name type="scientific">Leifsonia stereocauli</name>
    <dbReference type="NCBI Taxonomy" id="3134136"/>
    <lineage>
        <taxon>Bacteria</taxon>
        <taxon>Bacillati</taxon>
        <taxon>Actinomycetota</taxon>
        <taxon>Actinomycetes</taxon>
        <taxon>Micrococcales</taxon>
        <taxon>Microbacteriaceae</taxon>
        <taxon>Leifsonia</taxon>
    </lineage>
</organism>
<dbReference type="SUPFAM" id="SSF53335">
    <property type="entry name" value="S-adenosyl-L-methionine-dependent methyltransferases"/>
    <property type="match status" value="1"/>
</dbReference>
<name>A0ABU9W7U1_9MICO</name>
<evidence type="ECO:0000313" key="2">
    <source>
        <dbReference type="EMBL" id="MEN1948074.1"/>
    </source>
</evidence>
<keyword evidence="1" id="KW-0620">Polyamine biosynthesis</keyword>
<dbReference type="NCBIfam" id="NF037959">
    <property type="entry name" value="MFS_SpdSyn"/>
    <property type="match status" value="1"/>
</dbReference>
<comment type="caution">
    <text evidence="2">The sequence shown here is derived from an EMBL/GenBank/DDBJ whole genome shotgun (WGS) entry which is preliminary data.</text>
</comment>
<dbReference type="PANTHER" id="PTHR43317:SF1">
    <property type="entry name" value="THERMOSPERMINE SYNTHASE ACAULIS5"/>
    <property type="match status" value="1"/>
</dbReference>
<dbReference type="CDD" id="cd02440">
    <property type="entry name" value="AdoMet_MTases"/>
    <property type="match status" value="1"/>
</dbReference>
<accession>A0ABU9W7U1</accession>
<evidence type="ECO:0000256" key="1">
    <source>
        <dbReference type="ARBA" id="ARBA00023115"/>
    </source>
</evidence>